<dbReference type="SUPFAM" id="SSF49899">
    <property type="entry name" value="Concanavalin A-like lectins/glucanases"/>
    <property type="match status" value="5"/>
</dbReference>
<dbReference type="CDD" id="cd00110">
    <property type="entry name" value="LamG"/>
    <property type="match status" value="4"/>
</dbReference>
<feature type="coiled-coil region" evidence="12">
    <location>
        <begin position="526"/>
        <end position="553"/>
    </location>
</feature>
<evidence type="ECO:0000256" key="2">
    <source>
        <dbReference type="ARBA" id="ARBA00022525"/>
    </source>
</evidence>
<dbReference type="PANTHER" id="PTHR15036">
    <property type="entry name" value="PIKACHURIN-LIKE PROTEIN"/>
    <property type="match status" value="1"/>
</dbReference>
<name>A0A6P7M5D9_BETSP</name>
<feature type="region of interest" description="Disordered" evidence="13">
    <location>
        <begin position="27"/>
        <end position="56"/>
    </location>
</feature>
<feature type="domain" description="Laminin G" evidence="15">
    <location>
        <begin position="1172"/>
        <end position="1338"/>
    </location>
</feature>
<dbReference type="GO" id="GO:0007155">
    <property type="term" value="P:cell adhesion"/>
    <property type="evidence" value="ECO:0007669"/>
    <property type="project" value="UniProtKB-KW"/>
</dbReference>
<evidence type="ECO:0000256" key="10">
    <source>
        <dbReference type="ARBA" id="ARBA00023292"/>
    </source>
</evidence>
<gene>
    <name evidence="18" type="primary">lama3</name>
</gene>
<dbReference type="OrthoDB" id="5836593at2759"/>
<keyword evidence="2" id="KW-0964">Secreted</keyword>
<reference evidence="18" key="1">
    <citation type="submission" date="2025-08" db="UniProtKB">
        <authorList>
            <consortium name="RefSeq"/>
        </authorList>
    </citation>
    <scope>IDENTIFICATION</scope>
</reference>
<dbReference type="InterPro" id="IPR050372">
    <property type="entry name" value="Neurexin-related_CASP"/>
</dbReference>
<dbReference type="PROSITE" id="PS50025">
    <property type="entry name" value="LAM_G_DOMAIN"/>
    <property type="match status" value="4"/>
</dbReference>
<keyword evidence="5" id="KW-0677">Repeat</keyword>
<evidence type="ECO:0000256" key="9">
    <source>
        <dbReference type="ARBA" id="ARBA00023180"/>
    </source>
</evidence>
<evidence type="ECO:0000256" key="11">
    <source>
        <dbReference type="PROSITE-ProRule" id="PRU00460"/>
    </source>
</evidence>
<dbReference type="SUPFAM" id="SSF57196">
    <property type="entry name" value="EGF/Laminin"/>
    <property type="match status" value="2"/>
</dbReference>
<dbReference type="RefSeq" id="XP_029001373.3">
    <property type="nucleotide sequence ID" value="XM_029145540.3"/>
</dbReference>
<dbReference type="GO" id="GO:0045995">
    <property type="term" value="P:regulation of embryonic development"/>
    <property type="evidence" value="ECO:0007669"/>
    <property type="project" value="InterPro"/>
</dbReference>
<feature type="domain" description="Laminin EGF-like" evidence="16">
    <location>
        <begin position="132"/>
        <end position="186"/>
    </location>
</feature>
<keyword evidence="8 11" id="KW-1015">Disulfide bond</keyword>
<keyword evidence="17" id="KW-1185">Reference proteome</keyword>
<dbReference type="GO" id="GO:0016020">
    <property type="term" value="C:membrane"/>
    <property type="evidence" value="ECO:0007669"/>
    <property type="project" value="UniProtKB-SubCell"/>
</dbReference>
<keyword evidence="3" id="KW-0272">Extracellular matrix</keyword>
<dbReference type="CDD" id="cd00055">
    <property type="entry name" value="EGF_Lam"/>
    <property type="match status" value="2"/>
</dbReference>
<dbReference type="GO" id="GO:0030334">
    <property type="term" value="P:regulation of cell migration"/>
    <property type="evidence" value="ECO:0007669"/>
    <property type="project" value="InterPro"/>
</dbReference>
<evidence type="ECO:0000256" key="5">
    <source>
        <dbReference type="ARBA" id="ARBA00022737"/>
    </source>
</evidence>
<dbReference type="InterPro" id="IPR009254">
    <property type="entry name" value="Laminin_aI"/>
</dbReference>
<dbReference type="Proteomes" id="UP000515150">
    <property type="component" value="Chromosome 4"/>
</dbReference>
<evidence type="ECO:0000256" key="6">
    <source>
        <dbReference type="ARBA" id="ARBA00022869"/>
    </source>
</evidence>
<keyword evidence="7" id="KW-0130">Cell adhesion</keyword>
<evidence type="ECO:0000256" key="3">
    <source>
        <dbReference type="ARBA" id="ARBA00022530"/>
    </source>
</evidence>
<evidence type="ECO:0000313" key="18">
    <source>
        <dbReference type="RefSeq" id="XP_029001373.3"/>
    </source>
</evidence>
<feature type="disulfide bond" evidence="11">
    <location>
        <begin position="157"/>
        <end position="166"/>
    </location>
</feature>
<dbReference type="GO" id="GO:0030155">
    <property type="term" value="P:regulation of cell adhesion"/>
    <property type="evidence" value="ECO:0007669"/>
    <property type="project" value="InterPro"/>
</dbReference>
<feature type="disulfide bond" evidence="11">
    <location>
        <begin position="104"/>
        <end position="113"/>
    </location>
</feature>
<accession>A0A6P7M5D9</accession>
<comment type="caution">
    <text evidence="11">Lacks conserved residue(s) required for the propagation of feature annotation.</text>
</comment>
<evidence type="ECO:0000256" key="8">
    <source>
        <dbReference type="ARBA" id="ARBA00023157"/>
    </source>
</evidence>
<comment type="subcellular location">
    <subcellularLocation>
        <location evidence="1">Secreted</location>
        <location evidence="1">Extracellular space</location>
        <location evidence="1">Extracellular matrix</location>
        <location evidence="1">Basement membrane</location>
    </subcellularLocation>
</comment>
<dbReference type="InterPro" id="IPR002049">
    <property type="entry name" value="LE_dom"/>
</dbReference>
<dbReference type="PROSITE" id="PS01248">
    <property type="entry name" value="EGF_LAM_1"/>
    <property type="match status" value="1"/>
</dbReference>
<evidence type="ECO:0000259" key="15">
    <source>
        <dbReference type="PROSITE" id="PS50025"/>
    </source>
</evidence>
<evidence type="ECO:0000256" key="12">
    <source>
        <dbReference type="SAM" id="Coils"/>
    </source>
</evidence>
<dbReference type="PROSITE" id="PS50027">
    <property type="entry name" value="EGF_LAM_2"/>
    <property type="match status" value="2"/>
</dbReference>
<dbReference type="GO" id="GO:0005576">
    <property type="term" value="C:extracellular region"/>
    <property type="evidence" value="ECO:0007669"/>
    <property type="project" value="UniProtKB-ARBA"/>
</dbReference>
<evidence type="ECO:0000256" key="1">
    <source>
        <dbReference type="ARBA" id="ARBA00004302"/>
    </source>
</evidence>
<keyword evidence="4 14" id="KW-0732">Signal</keyword>
<dbReference type="Pfam" id="PF06009">
    <property type="entry name" value="Laminin_II"/>
    <property type="match status" value="1"/>
</dbReference>
<dbReference type="Pfam" id="PF00053">
    <property type="entry name" value="EGF_laminin"/>
    <property type="match status" value="2"/>
</dbReference>
<dbReference type="GO" id="GO:0005102">
    <property type="term" value="F:signaling receptor binding"/>
    <property type="evidence" value="ECO:0007669"/>
    <property type="project" value="InterPro"/>
</dbReference>
<feature type="domain" description="Laminin G" evidence="15">
    <location>
        <begin position="1387"/>
        <end position="1554"/>
    </location>
</feature>
<keyword evidence="10 11" id="KW-0424">Laminin EGF-like domain</keyword>
<proteinExistence type="predicted"/>
<feature type="signal peptide" evidence="14">
    <location>
        <begin position="1"/>
        <end position="22"/>
    </location>
</feature>
<feature type="region of interest" description="Disordered" evidence="13">
    <location>
        <begin position="1347"/>
        <end position="1385"/>
    </location>
</feature>
<feature type="compositionally biased region" description="Basic residues" evidence="13">
    <location>
        <begin position="30"/>
        <end position="45"/>
    </location>
</feature>
<dbReference type="GeneID" id="114852872"/>
<dbReference type="InterPro" id="IPR001791">
    <property type="entry name" value="Laminin_G"/>
</dbReference>
<dbReference type="InterPro" id="IPR013320">
    <property type="entry name" value="ConA-like_dom_sf"/>
</dbReference>
<evidence type="ECO:0000259" key="16">
    <source>
        <dbReference type="PROSITE" id="PS50027"/>
    </source>
</evidence>
<dbReference type="SMART" id="SM00180">
    <property type="entry name" value="EGF_Lam"/>
    <property type="match status" value="2"/>
</dbReference>
<dbReference type="KEGG" id="bspl:114852872"/>
<dbReference type="CTD" id="3909"/>
<dbReference type="Gene3D" id="2.60.120.200">
    <property type="match status" value="5"/>
</dbReference>
<dbReference type="FunFam" id="2.10.25.10:FF:000130">
    <property type="entry name" value="Laminin subunit beta 1"/>
    <property type="match status" value="1"/>
</dbReference>
<dbReference type="Pfam" id="PF06008">
    <property type="entry name" value="Laminin_I"/>
    <property type="match status" value="1"/>
</dbReference>
<feature type="domain" description="Laminin G" evidence="15">
    <location>
        <begin position="1010"/>
        <end position="1171"/>
    </location>
</feature>
<dbReference type="Pfam" id="PF02210">
    <property type="entry name" value="Laminin_G_2"/>
    <property type="match status" value="3"/>
</dbReference>
<evidence type="ECO:0000256" key="13">
    <source>
        <dbReference type="SAM" id="MobiDB-lite"/>
    </source>
</evidence>
<organism evidence="17 18">
    <name type="scientific">Betta splendens</name>
    <name type="common">Siamese fighting fish</name>
    <dbReference type="NCBI Taxonomy" id="158456"/>
    <lineage>
        <taxon>Eukaryota</taxon>
        <taxon>Metazoa</taxon>
        <taxon>Chordata</taxon>
        <taxon>Craniata</taxon>
        <taxon>Vertebrata</taxon>
        <taxon>Euteleostomi</taxon>
        <taxon>Actinopterygii</taxon>
        <taxon>Neopterygii</taxon>
        <taxon>Teleostei</taxon>
        <taxon>Neoteleostei</taxon>
        <taxon>Acanthomorphata</taxon>
        <taxon>Anabantaria</taxon>
        <taxon>Anabantiformes</taxon>
        <taxon>Anabantoidei</taxon>
        <taxon>Osphronemidae</taxon>
        <taxon>Betta</taxon>
    </lineage>
</organism>
<sequence>MRWNGSGLCAALGLFVLCLADAGPCQTDPKHRRDRTGRIRQKTHGTGRVCDPSPGSQATGSVAEACGTGFYRERRGTHRGQCVPCSCNKLSEECDEQTGHCVNCRFNTTGDRCERCKEGFYGNAAERTCRACPCPFTWNSFALACLDVGAGEVECLCRRGYAGARCERCARGYYGNTAVPGGGCEPCSCGEGAAGDCDALTGACMAAAGSSSCGGHCRGCDGCSAASLANAEEPDDGLASLQRRLQNPGQGSGSLLRLNRLNADTAAVKSAVGRHSAAVKHLGPNVEQLETDTHGARYDVNRLMDETVQTASDVEKVLRRAKGTKLRAGDVVSAADSLYTAGQGLMKQLSGLRPSDSTAPSENDGVRTMEAQHLMQEMRGRGCSAQRDAAGSEHEQARGLFRSIRSNVSSEEVARAALNQAARSLMRSDSSLNKAAELLSAAEATVNRAKGRNRDAISLQHLQTQLGAEQSGLLPVMEMTRDVLREITNTFSALREITKVSRRFSLFNQRDCSGQVALSLGELQECEAHAAQLDGAKRELVKALNELARATASAGAVGEAGEHAERLKGGAAERAFPSGTNATDLLRVLRIGVYDFINDVEKVELAANESRLAADQASKEVEDGGLTSRAEGLGDSSAQLKAGAIERDLKRLSRAANAYRSRVNKQRKKSRSLRAGLSAAREVMRSGAGDVKVAIEAAKTAASASNATVDGITERLKVISQEVGRITLPNMVIVVDARETLKRLKGALPGLKDKLTHVAALSRMAPPTANVTQSIWNIKDVIEETRTVVNRLSVATFFNGTNHVELRLPRSVEDLKAFTAFDLLLNRHQSKQAERGRTRRRDAGADMFVLYLGDKDASGDYAGMAVRNNALVCVYKLGGVVHEMKADHVTAAAHVNSSHFDRVVFRRLYQDAEVHVTYDITSPKLHTLHGQNFPDTKAGVHDLRPDSVVFYVGGYPQDFTPPVELHYPGYRGAIKLSYINDSPVCLLNYKRAVGVDAKQPFIRVHQSEVSDYYDGTGYRMAYLKEPKTESRLFTFHTNSRETNALLFYIGNEESVFCVFVENGFLVLQGRQAGQELRAQSDESVSLFDQRFAIQITERFVVQYAVGSTARRISTDHVPTAYERYFIGGLPAELRHRHDITAPPLRGCVDHLTADSGSVHQYNRTTGVTGGCPLSMLGVRAATLSSARSADPLFAWEHTPVSVSMGFRTTGGSGVLVRSSSQGSDSAHDLQLSLADGYVLLNSGNYTLKSDKRYNDGSWHYLSAVRRPTGLELSVDNVNAALGPSLQSAAADTNSPGENFTACVADLYSGIMNKNFEQSLLPVDLASLSLGGGAVLGSCRLRPLVAAPAAKPPRGHGPVRKSNPSSSSAVVVPRAPAGGQCRGGAAHDEHHLYDEHSWLRYSLPPEELNHRPHFSFDFKTKSPKGLILHVAGKGAVPLLAVYIANGRIKMSLGLNRVIQHNHRSSDDSWHRVELSVERSAFHLLVDGLRVTDGQLSNGEGSLLELNNPVYLGGGPDSTLKKHNVPTNSVIGCIRNFRMNDVAVGAPESSHRVLPCVQWHQGTGTYFGGGHIVLDNHFSVGSDFALAFELRPQHLTGLLLHFRSNKTSLNVFLMENTVGVKVSDGNGAVSVSVRPHQSLCDERFHTVTVSRQGEVIKLEVDSLSEQKAGLSTSLRSSPRDSLHVGGTAKYSRAPVSSPFLGCLRNLEINRRPVAFEAESRVFGPVSINTCPVY</sequence>
<evidence type="ECO:0000256" key="7">
    <source>
        <dbReference type="ARBA" id="ARBA00022889"/>
    </source>
</evidence>
<dbReference type="PANTHER" id="PTHR15036:SF49">
    <property type="entry name" value="AXOTACTIN"/>
    <property type="match status" value="1"/>
</dbReference>
<dbReference type="SMART" id="SM00282">
    <property type="entry name" value="LamG"/>
    <property type="match status" value="5"/>
</dbReference>
<dbReference type="Gene3D" id="2.10.25.10">
    <property type="entry name" value="Laminin"/>
    <property type="match status" value="2"/>
</dbReference>
<feature type="compositionally biased region" description="Low complexity" evidence="13">
    <location>
        <begin position="1359"/>
        <end position="1376"/>
    </location>
</feature>
<evidence type="ECO:0000313" key="17">
    <source>
        <dbReference type="Proteomes" id="UP000515150"/>
    </source>
</evidence>
<feature type="domain" description="Laminin EGF-like" evidence="16">
    <location>
        <begin position="85"/>
        <end position="131"/>
    </location>
</feature>
<dbReference type="InterPro" id="IPR010307">
    <property type="entry name" value="Laminin_dom_II"/>
</dbReference>
<protein>
    <submittedName>
        <fullName evidence="18">Laminin subunit alpha-3 isoform X1</fullName>
    </submittedName>
</protein>
<keyword evidence="6" id="KW-0084">Basement membrane</keyword>
<dbReference type="GO" id="GO:0005604">
    <property type="term" value="C:basement membrane"/>
    <property type="evidence" value="ECO:0007669"/>
    <property type="project" value="UniProtKB-SubCell"/>
</dbReference>
<feature type="domain" description="Laminin G" evidence="15">
    <location>
        <begin position="1559"/>
        <end position="1728"/>
    </location>
</feature>
<keyword evidence="9" id="KW-0325">Glycoprotein</keyword>
<evidence type="ECO:0000256" key="14">
    <source>
        <dbReference type="SAM" id="SignalP"/>
    </source>
</evidence>
<evidence type="ECO:0000256" key="4">
    <source>
        <dbReference type="ARBA" id="ARBA00022729"/>
    </source>
</evidence>
<feature type="chain" id="PRO_5040886001" evidence="14">
    <location>
        <begin position="23"/>
        <end position="1731"/>
    </location>
</feature>
<keyword evidence="12" id="KW-0175">Coiled coil</keyword>